<dbReference type="RefSeq" id="WP_272965875.1">
    <property type="nucleotide sequence ID" value="NZ_CALBIY010000042.1"/>
</dbReference>
<name>A0A358E183_9ALTE</name>
<evidence type="ECO:0000259" key="7">
    <source>
        <dbReference type="Pfam" id="PF01068"/>
    </source>
</evidence>
<evidence type="ECO:0000256" key="6">
    <source>
        <dbReference type="ARBA" id="ARBA00034003"/>
    </source>
</evidence>
<dbReference type="InterPro" id="IPR050326">
    <property type="entry name" value="NAD_dep_DNA_ligaseB"/>
</dbReference>
<accession>A0A358E183</accession>
<dbReference type="InterPro" id="IPR012310">
    <property type="entry name" value="DNA_ligase_ATP-dep_cent"/>
</dbReference>
<dbReference type="CDD" id="cd08041">
    <property type="entry name" value="OBF_kDNA_ligase_like"/>
    <property type="match status" value="1"/>
</dbReference>
<evidence type="ECO:0000313" key="11">
    <source>
        <dbReference type="Proteomes" id="UP000263517"/>
    </source>
</evidence>
<dbReference type="EMBL" id="DONK01000176">
    <property type="protein sequence ID" value="HBU51943.1"/>
    <property type="molecule type" value="Genomic_DNA"/>
</dbReference>
<dbReference type="GO" id="GO:0003910">
    <property type="term" value="F:DNA ligase (ATP) activity"/>
    <property type="evidence" value="ECO:0007669"/>
    <property type="project" value="UniProtKB-EC"/>
</dbReference>
<dbReference type="Gene3D" id="2.40.50.140">
    <property type="entry name" value="Nucleic acid-binding proteins"/>
    <property type="match status" value="1"/>
</dbReference>
<feature type="domain" description="ATP-dependent DNA ligase family profile" evidence="7">
    <location>
        <begin position="90"/>
        <end position="203"/>
    </location>
</feature>
<comment type="cofactor">
    <cofactor evidence="1">
        <name>a divalent metal cation</name>
        <dbReference type="ChEBI" id="CHEBI:60240"/>
    </cofactor>
</comment>
<evidence type="ECO:0000313" key="10">
    <source>
        <dbReference type="EMBL" id="HBU51943.1"/>
    </source>
</evidence>
<dbReference type="Proteomes" id="UP000263517">
    <property type="component" value="Unassembled WGS sequence"/>
</dbReference>
<evidence type="ECO:0000313" key="12">
    <source>
        <dbReference type="Proteomes" id="UP000264779"/>
    </source>
</evidence>
<dbReference type="InterPro" id="IPR029319">
    <property type="entry name" value="DNA_ligase_OB"/>
</dbReference>
<dbReference type="PANTHER" id="PTHR47810">
    <property type="entry name" value="DNA LIGASE"/>
    <property type="match status" value="1"/>
</dbReference>
<dbReference type="AlphaFoldDB" id="A0A358E183"/>
<keyword evidence="5" id="KW-0234">DNA repair</keyword>
<feature type="domain" description="DNA ligase OB-like" evidence="8">
    <location>
        <begin position="217"/>
        <end position="282"/>
    </location>
</feature>
<sequence length="301" mass="33741">MLGISPFLLLLVLIHPLSGLAYQGSGSSEALQLAETYNHQLTDNTIKAYFVSEKLDGIRARWTGNQLLTRGGHLIYSPAWFTRQWPAIPLDGELWVGRARFEDVSSIVLSQTPDERWHEVVFKLFDIPDKTRPFEQRVTHMKALVKEVNQAWFGMIPQYTLTTIAALELALDEVTQKGGEGLMLHHRKAKYVQGRASHLLKVKRYQDSEARVLSYIEGKGEISGLMGALSVMTPDGITFKLGSGFSMAQRRSPPAIGSIVTYKYYGVTKNGKPRFASFLHVRSSKDITIRADPTLTELPVH</sequence>
<evidence type="ECO:0000259" key="8">
    <source>
        <dbReference type="Pfam" id="PF14743"/>
    </source>
</evidence>
<dbReference type="EMBL" id="DNAN01000475">
    <property type="protein sequence ID" value="HAW76700.1"/>
    <property type="molecule type" value="Genomic_DNA"/>
</dbReference>
<dbReference type="CDD" id="cd07896">
    <property type="entry name" value="Adenylation_kDNA_ligase_like"/>
    <property type="match status" value="1"/>
</dbReference>
<dbReference type="PANTHER" id="PTHR47810:SF1">
    <property type="entry name" value="DNA LIGASE B"/>
    <property type="match status" value="1"/>
</dbReference>
<evidence type="ECO:0000313" key="9">
    <source>
        <dbReference type="EMBL" id="HAW76700.1"/>
    </source>
</evidence>
<comment type="catalytic activity">
    <reaction evidence="6">
        <text>ATP + (deoxyribonucleotide)n-3'-hydroxyl + 5'-phospho-(deoxyribonucleotide)m = (deoxyribonucleotide)n+m + AMP + diphosphate.</text>
        <dbReference type="EC" id="6.5.1.1"/>
    </reaction>
</comment>
<dbReference type="GO" id="GO:0005524">
    <property type="term" value="F:ATP binding"/>
    <property type="evidence" value="ECO:0007669"/>
    <property type="project" value="InterPro"/>
</dbReference>
<evidence type="ECO:0000256" key="2">
    <source>
        <dbReference type="ARBA" id="ARBA00022598"/>
    </source>
</evidence>
<dbReference type="Gene3D" id="3.30.470.30">
    <property type="entry name" value="DNA ligase/mRNA capping enzyme"/>
    <property type="match status" value="1"/>
</dbReference>
<comment type="caution">
    <text evidence="10">The sequence shown here is derived from an EMBL/GenBank/DDBJ whole genome shotgun (WGS) entry which is preliminary data.</text>
</comment>
<dbReference type="SUPFAM" id="SSF50249">
    <property type="entry name" value="Nucleic acid-binding proteins"/>
    <property type="match status" value="1"/>
</dbReference>
<evidence type="ECO:0000256" key="4">
    <source>
        <dbReference type="ARBA" id="ARBA00022763"/>
    </source>
</evidence>
<dbReference type="NCBIfam" id="NF006592">
    <property type="entry name" value="PRK09125.1"/>
    <property type="match status" value="1"/>
</dbReference>
<keyword evidence="4" id="KW-0227">DNA damage</keyword>
<protein>
    <submittedName>
        <fullName evidence="10">DNA ligase</fullName>
    </submittedName>
</protein>
<dbReference type="InterPro" id="IPR012340">
    <property type="entry name" value="NA-bd_OB-fold"/>
</dbReference>
<keyword evidence="2 10" id="KW-0436">Ligase</keyword>
<evidence type="ECO:0000256" key="1">
    <source>
        <dbReference type="ARBA" id="ARBA00001968"/>
    </source>
</evidence>
<evidence type="ECO:0000256" key="5">
    <source>
        <dbReference type="ARBA" id="ARBA00023204"/>
    </source>
</evidence>
<dbReference type="GO" id="GO:0006260">
    <property type="term" value="P:DNA replication"/>
    <property type="evidence" value="ECO:0007669"/>
    <property type="project" value="UniProtKB-KW"/>
</dbReference>
<dbReference type="GO" id="GO:0006310">
    <property type="term" value="P:DNA recombination"/>
    <property type="evidence" value="ECO:0007669"/>
    <property type="project" value="InterPro"/>
</dbReference>
<dbReference type="Pfam" id="PF14743">
    <property type="entry name" value="DNA_ligase_OB_2"/>
    <property type="match status" value="1"/>
</dbReference>
<reference evidence="11 12" key="1">
    <citation type="journal article" date="2018" name="Nat. Biotechnol.">
        <title>A standardized bacterial taxonomy based on genome phylogeny substantially revises the tree of life.</title>
        <authorList>
            <person name="Parks D.H."/>
            <person name="Chuvochina M."/>
            <person name="Waite D.W."/>
            <person name="Rinke C."/>
            <person name="Skarshewski A."/>
            <person name="Chaumeil P.A."/>
            <person name="Hugenholtz P."/>
        </authorList>
    </citation>
    <scope>NUCLEOTIDE SEQUENCE [LARGE SCALE GENOMIC DNA]</scope>
    <source>
        <strain evidence="10">UBA11621</strain>
        <strain evidence="9">UBA11978</strain>
    </source>
</reference>
<gene>
    <name evidence="9" type="ORF">DCW74_13305</name>
    <name evidence="10" type="ORF">DEB45_11845</name>
</gene>
<dbReference type="Gene3D" id="3.30.1490.70">
    <property type="match status" value="1"/>
</dbReference>
<proteinExistence type="predicted"/>
<dbReference type="GO" id="GO:0006281">
    <property type="term" value="P:DNA repair"/>
    <property type="evidence" value="ECO:0007669"/>
    <property type="project" value="UniProtKB-KW"/>
</dbReference>
<evidence type="ECO:0000256" key="3">
    <source>
        <dbReference type="ARBA" id="ARBA00022705"/>
    </source>
</evidence>
<dbReference type="Proteomes" id="UP000264779">
    <property type="component" value="Unassembled WGS sequence"/>
</dbReference>
<dbReference type="SUPFAM" id="SSF56091">
    <property type="entry name" value="DNA ligase/mRNA capping enzyme, catalytic domain"/>
    <property type="match status" value="1"/>
</dbReference>
<dbReference type="Pfam" id="PF01068">
    <property type="entry name" value="DNA_ligase_A_M"/>
    <property type="match status" value="1"/>
</dbReference>
<organism evidence="10 12">
    <name type="scientific">Alteromonas australica</name>
    <dbReference type="NCBI Taxonomy" id="589873"/>
    <lineage>
        <taxon>Bacteria</taxon>
        <taxon>Pseudomonadati</taxon>
        <taxon>Pseudomonadota</taxon>
        <taxon>Gammaproteobacteria</taxon>
        <taxon>Alteromonadales</taxon>
        <taxon>Alteromonadaceae</taxon>
        <taxon>Alteromonas/Salinimonas group</taxon>
        <taxon>Alteromonas</taxon>
    </lineage>
</organism>
<keyword evidence="3" id="KW-0235">DNA replication</keyword>